<name>A0A8S4SAN8_9NEOP</name>
<dbReference type="InterPro" id="IPR036259">
    <property type="entry name" value="MFS_trans_sf"/>
</dbReference>
<dbReference type="OrthoDB" id="5086884at2759"/>
<sequence length="483" mass="50707">MALNCNKAAHTRERALIENKLVLIVETHATQGHRWDYGWNSFASPQSFPNPQRIECLRMQEYTQTSGLVAFALVYLTFFLDNVLLTVLVPIIPDWVQGESLALWTEHGAPLAKLLNTTVHQITHQDSGRGVGTSQAIVGAVLGAKAATQLIVTPAAATLTACRGPATGLRLATALLATAALVFGCCAGRGGAVCAGIGRASQGAGAALGGVAGLALVARALPPHRRHRALAALLGAVALGVLVGYPFGGAAYKLWSPAAPFQLIATALLINLVMQYIFLSKEEYNTGTNECSDAGVGTKVMWAEARRGATGACAGAVLLTTCVMAALEPCLPLWIMHKFHPERWALGAVFLPDSAGYLVAASGLGSPAQRLGPERVAIAAVLCVGCSALIVPHAPSSKRSAGPVLGGIISWCAGFETALRFLGVANILYAVYLYRVLSEYPLSEKWGACITPEEESDEESDELTPLGITAQPPAKQRNTKCPP</sequence>
<dbReference type="Proteomes" id="UP000838756">
    <property type="component" value="Unassembled WGS sequence"/>
</dbReference>
<keyword evidence="3 7" id="KW-0812">Transmembrane</keyword>
<keyword evidence="4 7" id="KW-1133">Transmembrane helix</keyword>
<feature type="transmembrane region" description="Helical" evidence="7">
    <location>
        <begin position="229"/>
        <end position="247"/>
    </location>
</feature>
<organism evidence="8 9">
    <name type="scientific">Pararge aegeria aegeria</name>
    <dbReference type="NCBI Taxonomy" id="348720"/>
    <lineage>
        <taxon>Eukaryota</taxon>
        <taxon>Metazoa</taxon>
        <taxon>Ecdysozoa</taxon>
        <taxon>Arthropoda</taxon>
        <taxon>Hexapoda</taxon>
        <taxon>Insecta</taxon>
        <taxon>Pterygota</taxon>
        <taxon>Neoptera</taxon>
        <taxon>Endopterygota</taxon>
        <taxon>Lepidoptera</taxon>
        <taxon>Glossata</taxon>
        <taxon>Ditrysia</taxon>
        <taxon>Papilionoidea</taxon>
        <taxon>Nymphalidae</taxon>
        <taxon>Satyrinae</taxon>
        <taxon>Satyrini</taxon>
        <taxon>Parargina</taxon>
        <taxon>Pararge</taxon>
    </lineage>
</organism>
<dbReference type="GO" id="GO:0005335">
    <property type="term" value="F:serotonin:sodium:chloride symporter activity"/>
    <property type="evidence" value="ECO:0007669"/>
    <property type="project" value="TreeGrafter"/>
</dbReference>
<feature type="transmembrane region" description="Helical" evidence="7">
    <location>
        <begin position="347"/>
        <end position="364"/>
    </location>
</feature>
<feature type="transmembrane region" description="Helical" evidence="7">
    <location>
        <begin position="171"/>
        <end position="198"/>
    </location>
</feature>
<comment type="subcellular location">
    <subcellularLocation>
        <location evidence="1">Membrane</location>
        <topology evidence="1">Multi-pass membrane protein</topology>
    </subcellularLocation>
</comment>
<dbReference type="GO" id="GO:0043195">
    <property type="term" value="C:terminal bouton"/>
    <property type="evidence" value="ECO:0007669"/>
    <property type="project" value="TreeGrafter"/>
</dbReference>
<protein>
    <submittedName>
        <fullName evidence="8">Jg13811 protein</fullName>
    </submittedName>
</protein>
<accession>A0A8S4SAN8</accession>
<feature type="region of interest" description="Disordered" evidence="6">
    <location>
        <begin position="451"/>
        <end position="483"/>
    </location>
</feature>
<dbReference type="EMBL" id="CAKXAJ010026031">
    <property type="protein sequence ID" value="CAH2251893.1"/>
    <property type="molecule type" value="Genomic_DNA"/>
</dbReference>
<feature type="transmembrane region" description="Helical" evidence="7">
    <location>
        <begin position="259"/>
        <end position="279"/>
    </location>
</feature>
<gene>
    <name evidence="8" type="primary">jg13811</name>
    <name evidence="8" type="ORF">PAEG_LOCUS22316</name>
</gene>
<dbReference type="Gene3D" id="1.20.1250.20">
    <property type="entry name" value="MFS general substrate transporter like domains"/>
    <property type="match status" value="1"/>
</dbReference>
<feature type="transmembrane region" description="Helical" evidence="7">
    <location>
        <begin position="309"/>
        <end position="327"/>
    </location>
</feature>
<evidence type="ECO:0000256" key="6">
    <source>
        <dbReference type="SAM" id="MobiDB-lite"/>
    </source>
</evidence>
<evidence type="ECO:0000313" key="8">
    <source>
        <dbReference type="EMBL" id="CAH2251893.1"/>
    </source>
</evidence>
<evidence type="ECO:0000256" key="4">
    <source>
        <dbReference type="ARBA" id="ARBA00022989"/>
    </source>
</evidence>
<proteinExistence type="predicted"/>
<dbReference type="PANTHER" id="PTHR23506">
    <property type="entry name" value="GH10249P"/>
    <property type="match status" value="1"/>
</dbReference>
<dbReference type="GO" id="GO:0030672">
    <property type="term" value="C:synaptic vesicle membrane"/>
    <property type="evidence" value="ECO:0007669"/>
    <property type="project" value="TreeGrafter"/>
</dbReference>
<dbReference type="PANTHER" id="PTHR23506:SF4">
    <property type="entry name" value="PORTABELLA"/>
    <property type="match status" value="1"/>
</dbReference>
<feature type="transmembrane region" description="Helical" evidence="7">
    <location>
        <begin position="68"/>
        <end position="92"/>
    </location>
</feature>
<dbReference type="InterPro" id="IPR011701">
    <property type="entry name" value="MFS"/>
</dbReference>
<dbReference type="AlphaFoldDB" id="A0A8S4SAN8"/>
<feature type="transmembrane region" description="Helical" evidence="7">
    <location>
        <begin position="136"/>
        <end position="159"/>
    </location>
</feature>
<dbReference type="GO" id="GO:0015842">
    <property type="term" value="P:aminergic neurotransmitter loading into synaptic vesicle"/>
    <property type="evidence" value="ECO:0007669"/>
    <property type="project" value="TreeGrafter"/>
</dbReference>
<dbReference type="InterPro" id="IPR050930">
    <property type="entry name" value="MFS_Vesicular_Transporter"/>
</dbReference>
<keyword evidence="5 7" id="KW-0472">Membrane</keyword>
<evidence type="ECO:0000256" key="2">
    <source>
        <dbReference type="ARBA" id="ARBA00022448"/>
    </source>
</evidence>
<feature type="transmembrane region" description="Helical" evidence="7">
    <location>
        <begin position="408"/>
        <end position="434"/>
    </location>
</feature>
<dbReference type="SUPFAM" id="SSF103473">
    <property type="entry name" value="MFS general substrate transporter"/>
    <property type="match status" value="1"/>
</dbReference>
<feature type="compositionally biased region" description="Acidic residues" evidence="6">
    <location>
        <begin position="452"/>
        <end position="462"/>
    </location>
</feature>
<feature type="transmembrane region" description="Helical" evidence="7">
    <location>
        <begin position="204"/>
        <end position="222"/>
    </location>
</feature>
<evidence type="ECO:0000313" key="9">
    <source>
        <dbReference type="Proteomes" id="UP000838756"/>
    </source>
</evidence>
<evidence type="ECO:0000256" key="7">
    <source>
        <dbReference type="SAM" id="Phobius"/>
    </source>
</evidence>
<keyword evidence="9" id="KW-1185">Reference proteome</keyword>
<keyword evidence="2" id="KW-0813">Transport</keyword>
<comment type="caution">
    <text evidence="8">The sequence shown here is derived from an EMBL/GenBank/DDBJ whole genome shotgun (WGS) entry which is preliminary data.</text>
</comment>
<evidence type="ECO:0000256" key="1">
    <source>
        <dbReference type="ARBA" id="ARBA00004141"/>
    </source>
</evidence>
<feature type="transmembrane region" description="Helical" evidence="7">
    <location>
        <begin position="376"/>
        <end position="396"/>
    </location>
</feature>
<dbReference type="Pfam" id="PF07690">
    <property type="entry name" value="MFS_1"/>
    <property type="match status" value="1"/>
</dbReference>
<reference evidence="8" key="1">
    <citation type="submission" date="2022-03" db="EMBL/GenBank/DDBJ databases">
        <authorList>
            <person name="Lindestad O."/>
        </authorList>
    </citation>
    <scope>NUCLEOTIDE SEQUENCE</scope>
</reference>
<evidence type="ECO:0000256" key="5">
    <source>
        <dbReference type="ARBA" id="ARBA00023136"/>
    </source>
</evidence>
<evidence type="ECO:0000256" key="3">
    <source>
        <dbReference type="ARBA" id="ARBA00022692"/>
    </source>
</evidence>